<dbReference type="AlphaFoldDB" id="A0A5N7AB60"/>
<dbReference type="RefSeq" id="XP_031928901.1">
    <property type="nucleotide sequence ID" value="XM_032078135.1"/>
</dbReference>
<sequence length="63" mass="7591">MWPFIHALVLSFHFLCQILLYRSPLKEVGLCFCTWLYCWAFARVIHSFELHFFCQSNLCNMKS</sequence>
<evidence type="ECO:0000313" key="1">
    <source>
        <dbReference type="EMBL" id="KAE8365820.1"/>
    </source>
</evidence>
<proteinExistence type="predicted"/>
<reference evidence="1 2" key="1">
    <citation type="submission" date="2019-04" db="EMBL/GenBank/DDBJ databases">
        <title>Friends and foes A comparative genomics studyof 23 Aspergillus species from section Flavi.</title>
        <authorList>
            <consortium name="DOE Joint Genome Institute"/>
            <person name="Kjaerbolling I."/>
            <person name="Vesth T."/>
            <person name="Frisvad J.C."/>
            <person name="Nybo J.L."/>
            <person name="Theobald S."/>
            <person name="Kildgaard S."/>
            <person name="Isbrandt T."/>
            <person name="Kuo A."/>
            <person name="Sato A."/>
            <person name="Lyhne E.K."/>
            <person name="Kogle M.E."/>
            <person name="Wiebenga A."/>
            <person name="Kun R.S."/>
            <person name="Lubbers R.J."/>
            <person name="Makela M.R."/>
            <person name="Barry K."/>
            <person name="Chovatia M."/>
            <person name="Clum A."/>
            <person name="Daum C."/>
            <person name="Haridas S."/>
            <person name="He G."/>
            <person name="LaButti K."/>
            <person name="Lipzen A."/>
            <person name="Mondo S."/>
            <person name="Riley R."/>
            <person name="Salamov A."/>
            <person name="Simmons B.A."/>
            <person name="Magnuson J.K."/>
            <person name="Henrissat B."/>
            <person name="Mortensen U.H."/>
            <person name="Larsen T.O."/>
            <person name="Devries R.P."/>
            <person name="Grigoriev I.V."/>
            <person name="Machida M."/>
            <person name="Baker S.E."/>
            <person name="Andersen M.R."/>
        </authorList>
    </citation>
    <scope>NUCLEOTIDE SEQUENCE [LARGE SCALE GENOMIC DNA]</scope>
    <source>
        <strain evidence="1 2">CBS 763.97</strain>
    </source>
</reference>
<accession>A0A5N7AB60</accession>
<dbReference type="EMBL" id="ML737623">
    <property type="protein sequence ID" value="KAE8365820.1"/>
    <property type="molecule type" value="Genomic_DNA"/>
</dbReference>
<dbReference type="Proteomes" id="UP000326268">
    <property type="component" value="Unassembled WGS sequence"/>
</dbReference>
<organism evidence="1 2">
    <name type="scientific">Aspergillus caelatus</name>
    <dbReference type="NCBI Taxonomy" id="61420"/>
    <lineage>
        <taxon>Eukaryota</taxon>
        <taxon>Fungi</taxon>
        <taxon>Dikarya</taxon>
        <taxon>Ascomycota</taxon>
        <taxon>Pezizomycotina</taxon>
        <taxon>Eurotiomycetes</taxon>
        <taxon>Eurotiomycetidae</taxon>
        <taxon>Eurotiales</taxon>
        <taxon>Aspergillaceae</taxon>
        <taxon>Aspergillus</taxon>
        <taxon>Aspergillus subgen. Circumdati</taxon>
    </lineage>
</organism>
<protein>
    <submittedName>
        <fullName evidence="1">Uncharacterized protein</fullName>
    </submittedName>
</protein>
<keyword evidence="2" id="KW-1185">Reference proteome</keyword>
<evidence type="ECO:0000313" key="2">
    <source>
        <dbReference type="Proteomes" id="UP000326268"/>
    </source>
</evidence>
<gene>
    <name evidence="1" type="ORF">BDV27DRAFT_98670</name>
</gene>
<dbReference type="GeneID" id="43662581"/>
<name>A0A5N7AB60_9EURO</name>